<dbReference type="WBParaSite" id="ES5_v2.g22069.t1">
    <property type="protein sequence ID" value="ES5_v2.g22069.t1"/>
    <property type="gene ID" value="ES5_v2.g22069"/>
</dbReference>
<proteinExistence type="predicted"/>
<dbReference type="Proteomes" id="UP000887579">
    <property type="component" value="Unplaced"/>
</dbReference>
<evidence type="ECO:0000313" key="1">
    <source>
        <dbReference type="Proteomes" id="UP000887579"/>
    </source>
</evidence>
<reference evidence="2" key="1">
    <citation type="submission" date="2025-08" db="UniProtKB">
        <authorList>
            <consortium name="WormBaseParasite"/>
        </authorList>
    </citation>
    <scope>IDENTIFICATION</scope>
</reference>
<protein>
    <submittedName>
        <fullName evidence="2">Uncharacterized protein</fullName>
    </submittedName>
</protein>
<organism evidence="1 2">
    <name type="scientific">Panagrolaimus sp. ES5</name>
    <dbReference type="NCBI Taxonomy" id="591445"/>
    <lineage>
        <taxon>Eukaryota</taxon>
        <taxon>Metazoa</taxon>
        <taxon>Ecdysozoa</taxon>
        <taxon>Nematoda</taxon>
        <taxon>Chromadorea</taxon>
        <taxon>Rhabditida</taxon>
        <taxon>Tylenchina</taxon>
        <taxon>Panagrolaimomorpha</taxon>
        <taxon>Panagrolaimoidea</taxon>
        <taxon>Panagrolaimidae</taxon>
        <taxon>Panagrolaimus</taxon>
    </lineage>
</organism>
<accession>A0AC34FXA9</accession>
<evidence type="ECO:0000313" key="2">
    <source>
        <dbReference type="WBParaSite" id="ES5_v2.g22069.t1"/>
    </source>
</evidence>
<sequence length="57" mass="5977">MSDNEAKARAKLAEAEKKGKKGGFFGLFGGGSPDDTANLYIQAGNLFKIAKNWGEAG</sequence>
<name>A0AC34FXA9_9BILA</name>